<dbReference type="AlphaFoldDB" id="A0A9N8KRQ2"/>
<organism evidence="1 2">
    <name type="scientific">Chrysodeixis includens</name>
    <name type="common">Soybean looper</name>
    <name type="synonym">Pseudoplusia includens</name>
    <dbReference type="NCBI Taxonomy" id="689277"/>
    <lineage>
        <taxon>Eukaryota</taxon>
        <taxon>Metazoa</taxon>
        <taxon>Ecdysozoa</taxon>
        <taxon>Arthropoda</taxon>
        <taxon>Hexapoda</taxon>
        <taxon>Insecta</taxon>
        <taxon>Pterygota</taxon>
        <taxon>Neoptera</taxon>
        <taxon>Endopterygota</taxon>
        <taxon>Lepidoptera</taxon>
        <taxon>Glossata</taxon>
        <taxon>Ditrysia</taxon>
        <taxon>Noctuoidea</taxon>
        <taxon>Noctuidae</taxon>
        <taxon>Plusiinae</taxon>
        <taxon>Chrysodeixis</taxon>
    </lineage>
</organism>
<protein>
    <submittedName>
        <fullName evidence="1">Uncharacterized protein</fullName>
    </submittedName>
</protein>
<name>A0A9N8KRQ2_CHRIL</name>
<accession>A0A9N8KRQ2</accession>
<keyword evidence="2" id="KW-1185">Reference proteome</keyword>
<dbReference type="Proteomes" id="UP001154114">
    <property type="component" value="Chromosome 1"/>
</dbReference>
<gene>
    <name evidence="1" type="ORF">CINC_LOCUS528</name>
</gene>
<evidence type="ECO:0000313" key="1">
    <source>
        <dbReference type="EMBL" id="CAD0194235.1"/>
    </source>
</evidence>
<proteinExistence type="predicted"/>
<evidence type="ECO:0000313" key="2">
    <source>
        <dbReference type="Proteomes" id="UP001154114"/>
    </source>
</evidence>
<dbReference type="EMBL" id="LR824004">
    <property type="protein sequence ID" value="CAD0194235.1"/>
    <property type="molecule type" value="Genomic_DNA"/>
</dbReference>
<sequence length="126" mass="14742">MITTFIEKEKVVVWPRNGHEVIKFITFLSIEMEQVNIYRSLHCAHIELVYLAARIITKLFLFLLPCKYFPVKACHFVPELRNNCCIHGIKNGNLKLKTYGSPVCDWTSVIWRSWTCVVASQKRARK</sequence>
<reference evidence="1" key="1">
    <citation type="submission" date="2021-12" db="EMBL/GenBank/DDBJ databases">
        <authorList>
            <person name="King R."/>
        </authorList>
    </citation>
    <scope>NUCLEOTIDE SEQUENCE</scope>
</reference>